<evidence type="ECO:0000313" key="3">
    <source>
        <dbReference type="EMBL" id="MBK8571921.1"/>
    </source>
</evidence>
<feature type="domain" description="DUF2241" evidence="1">
    <location>
        <begin position="6"/>
        <end position="69"/>
    </location>
</feature>
<dbReference type="PANTHER" id="PTHR39199:SF1">
    <property type="entry name" value="BLR5128 PROTEIN"/>
    <property type="match status" value="1"/>
</dbReference>
<reference evidence="3 4" key="1">
    <citation type="submission" date="2020-10" db="EMBL/GenBank/DDBJ databases">
        <title>Connecting structure to function with the recovery of over 1000 high-quality activated sludge metagenome-assembled genomes encoding full-length rRNA genes using long-read sequencing.</title>
        <authorList>
            <person name="Singleton C.M."/>
            <person name="Petriglieri F."/>
            <person name="Kristensen J.M."/>
            <person name="Kirkegaard R.H."/>
            <person name="Michaelsen T.Y."/>
            <person name="Andersen M.H."/>
            <person name="Karst S.M."/>
            <person name="Dueholm M.S."/>
            <person name="Nielsen P.H."/>
            <person name="Albertsen M."/>
        </authorList>
    </citation>
    <scope>NUCLEOTIDE SEQUENCE [LARGE SCALE GENOMIC DNA]</scope>
    <source>
        <strain evidence="3">OdNE_18-Q3-R46-58_MAXAC.008</strain>
    </source>
</reference>
<comment type="caution">
    <text evidence="3">The sequence shown here is derived from an EMBL/GenBank/DDBJ whole genome shotgun (WGS) entry which is preliminary data.</text>
</comment>
<dbReference type="SUPFAM" id="SSF55021">
    <property type="entry name" value="ACT-like"/>
    <property type="match status" value="2"/>
</dbReference>
<dbReference type="Proteomes" id="UP000709959">
    <property type="component" value="Unassembled WGS sequence"/>
</dbReference>
<dbReference type="EMBL" id="JADKCH010000002">
    <property type="protein sequence ID" value="MBK8571921.1"/>
    <property type="molecule type" value="Genomic_DNA"/>
</dbReference>
<dbReference type="Pfam" id="PF10000">
    <property type="entry name" value="ACT_3"/>
    <property type="match status" value="1"/>
</dbReference>
<organism evidence="3 4">
    <name type="scientific">Candidatus Geothrix odensensis</name>
    <dbReference type="NCBI Taxonomy" id="2954440"/>
    <lineage>
        <taxon>Bacteria</taxon>
        <taxon>Pseudomonadati</taxon>
        <taxon>Acidobacteriota</taxon>
        <taxon>Holophagae</taxon>
        <taxon>Holophagales</taxon>
        <taxon>Holophagaceae</taxon>
        <taxon>Geothrix</taxon>
    </lineage>
</organism>
<evidence type="ECO:0000259" key="2">
    <source>
        <dbReference type="Pfam" id="PF13840"/>
    </source>
</evidence>
<accession>A0A936F186</accession>
<dbReference type="PANTHER" id="PTHR39199">
    <property type="entry name" value="BLR5128 PROTEIN"/>
    <property type="match status" value="1"/>
</dbReference>
<evidence type="ECO:0000259" key="1">
    <source>
        <dbReference type="Pfam" id="PF10000"/>
    </source>
</evidence>
<dbReference type="InterPro" id="IPR018717">
    <property type="entry name" value="DUF2241"/>
</dbReference>
<gene>
    <name evidence="3" type="ORF">IPN91_04585</name>
</gene>
<protein>
    <submittedName>
        <fullName evidence="3">ACT domain-containing protein</fullName>
    </submittedName>
</protein>
<feature type="domain" description="CASTOR ACT" evidence="2">
    <location>
        <begin position="71"/>
        <end position="128"/>
    </location>
</feature>
<dbReference type="AlphaFoldDB" id="A0A936F186"/>
<evidence type="ECO:0000313" key="4">
    <source>
        <dbReference type="Proteomes" id="UP000709959"/>
    </source>
</evidence>
<sequence length="136" mass="14331">MSTPSSDLNLLLRTLDPLLHEGVYAFACLPPGTGLAGLAPLATFQEDEGLTVVLKEETALAQPVPVLFRAAWITLRVHSDLQAVGLTAAVSQALAAAGISCNMFAGVHHDHLFVPVDEAARALAVLRELQRRGALA</sequence>
<dbReference type="InterPro" id="IPR045865">
    <property type="entry name" value="ACT-like_dom_sf"/>
</dbReference>
<name>A0A936F186_9BACT</name>
<dbReference type="Pfam" id="PF13840">
    <property type="entry name" value="ACT_7"/>
    <property type="match status" value="1"/>
</dbReference>
<dbReference type="InterPro" id="IPR027795">
    <property type="entry name" value="CASTOR_ACT_dom"/>
</dbReference>
<proteinExistence type="predicted"/>
<dbReference type="Gene3D" id="3.30.2130.10">
    <property type="entry name" value="VC0802-like"/>
    <property type="match status" value="1"/>
</dbReference>